<reference evidence="2 3" key="1">
    <citation type="submission" date="2019-12" db="EMBL/GenBank/DDBJ databases">
        <title>Genomic-based taxomic classification of the family Erythrobacteraceae.</title>
        <authorList>
            <person name="Xu L."/>
        </authorList>
    </citation>
    <scope>NUCLEOTIDE SEQUENCE [LARGE SCALE GENOMIC DNA]</scope>
    <source>
        <strain evidence="2 3">LMG 29519</strain>
    </source>
</reference>
<sequence length="192" mass="22088">MGGINSGRKRSVHRGAVEQFPVIDMRVLKRAGLLKPDECTYDTVRWRNQDLEVLEVRIFVDLSDEDDASIRIAGDVADQRAAIECVPCPYGGYRCYFLCPLTGTRCEQLFLVDGVFASRKAHRLTYASQSEDDLSRARRKVRKLHGQVEGDTRYARPRGRIRHTKVQDLKQAQRNARELHQERLRAIVEHLL</sequence>
<accession>A0A6I4U5B6</accession>
<keyword evidence="1" id="KW-0175">Coiled coil</keyword>
<organism evidence="2 3">
    <name type="scientific">Alteriqipengyuania halimionae</name>
    <dbReference type="NCBI Taxonomy" id="1926630"/>
    <lineage>
        <taxon>Bacteria</taxon>
        <taxon>Pseudomonadati</taxon>
        <taxon>Pseudomonadota</taxon>
        <taxon>Alphaproteobacteria</taxon>
        <taxon>Sphingomonadales</taxon>
        <taxon>Erythrobacteraceae</taxon>
        <taxon>Alteriqipengyuania</taxon>
    </lineage>
</organism>
<evidence type="ECO:0000313" key="2">
    <source>
        <dbReference type="EMBL" id="MXP09631.1"/>
    </source>
</evidence>
<dbReference type="RefSeq" id="WP_160616310.1">
    <property type="nucleotide sequence ID" value="NZ_WTYR01000001.1"/>
</dbReference>
<dbReference type="AlphaFoldDB" id="A0A6I4U5B6"/>
<evidence type="ECO:0000313" key="3">
    <source>
        <dbReference type="Proteomes" id="UP000429229"/>
    </source>
</evidence>
<keyword evidence="3" id="KW-1185">Reference proteome</keyword>
<proteinExistence type="predicted"/>
<evidence type="ECO:0000256" key="1">
    <source>
        <dbReference type="SAM" id="Coils"/>
    </source>
</evidence>
<feature type="coiled-coil region" evidence="1">
    <location>
        <begin position="127"/>
        <end position="189"/>
    </location>
</feature>
<dbReference type="OrthoDB" id="5951715at2"/>
<comment type="caution">
    <text evidence="2">The sequence shown here is derived from an EMBL/GenBank/DDBJ whole genome shotgun (WGS) entry which is preliminary data.</text>
</comment>
<dbReference type="Proteomes" id="UP000429229">
    <property type="component" value="Unassembled WGS sequence"/>
</dbReference>
<dbReference type="EMBL" id="WTYR01000001">
    <property type="protein sequence ID" value="MXP09631.1"/>
    <property type="molecule type" value="Genomic_DNA"/>
</dbReference>
<name>A0A6I4U5B6_9SPHN</name>
<gene>
    <name evidence="2" type="ORF">GRI68_05520</name>
</gene>
<protein>
    <submittedName>
        <fullName evidence="2">Uncharacterized protein</fullName>
    </submittedName>
</protein>